<organism evidence="3 4">
    <name type="scientific">Camelliibacillus cellulosilyticus</name>
    <dbReference type="NCBI Taxonomy" id="2174486"/>
    <lineage>
        <taxon>Bacteria</taxon>
        <taxon>Bacillati</taxon>
        <taxon>Bacillota</taxon>
        <taxon>Bacilli</taxon>
        <taxon>Bacillales</taxon>
        <taxon>Sporolactobacillaceae</taxon>
        <taxon>Camelliibacillus</taxon>
    </lineage>
</organism>
<comment type="similarity">
    <text evidence="1">Belongs to the ComF/GntX family.</text>
</comment>
<dbReference type="Gene3D" id="3.40.50.2020">
    <property type="match status" value="1"/>
</dbReference>
<feature type="domain" description="Phosphoribosyltransferase" evidence="2">
    <location>
        <begin position="55"/>
        <end position="144"/>
    </location>
</feature>
<dbReference type="EMBL" id="JBHSFW010000002">
    <property type="protein sequence ID" value="MFC4618543.1"/>
    <property type="molecule type" value="Genomic_DNA"/>
</dbReference>
<reference evidence="4" key="1">
    <citation type="journal article" date="2019" name="Int. J. Syst. Evol. Microbiol.">
        <title>The Global Catalogue of Microorganisms (GCM) 10K type strain sequencing project: providing services to taxonomists for standard genome sequencing and annotation.</title>
        <authorList>
            <consortium name="The Broad Institute Genomics Platform"/>
            <consortium name="The Broad Institute Genome Sequencing Center for Infectious Disease"/>
            <person name="Wu L."/>
            <person name="Ma J."/>
        </authorList>
    </citation>
    <scope>NUCLEOTIDE SEQUENCE [LARGE SCALE GENOMIC DNA]</scope>
    <source>
        <strain evidence="4">CGMCC 1.16306</strain>
    </source>
</reference>
<sequence length="145" mass="16539">MKEVITRFKFRGDAVLAKAFGQALADLYQRHFKGYIPVPIPLSVERLNERFFNQAELLAQTINVPIIKMLKRSRHDPKQSKKSREERLMIQDPPYKLNADYPEYKSKSFVLIDDIYTTGATVRQAALALAPLHPQAVASLTLVRG</sequence>
<evidence type="ECO:0000259" key="2">
    <source>
        <dbReference type="Pfam" id="PF00156"/>
    </source>
</evidence>
<dbReference type="PANTHER" id="PTHR47505">
    <property type="entry name" value="DNA UTILIZATION PROTEIN YHGH"/>
    <property type="match status" value="1"/>
</dbReference>
<evidence type="ECO:0000313" key="3">
    <source>
        <dbReference type="EMBL" id="MFC4618543.1"/>
    </source>
</evidence>
<dbReference type="CDD" id="cd06223">
    <property type="entry name" value="PRTases_typeI"/>
    <property type="match status" value="1"/>
</dbReference>
<dbReference type="Pfam" id="PF00156">
    <property type="entry name" value="Pribosyltran"/>
    <property type="match status" value="1"/>
</dbReference>
<gene>
    <name evidence="3" type="ORF">ACFO4N_07315</name>
</gene>
<name>A0ABV9GNL7_9BACL</name>
<dbReference type="SUPFAM" id="SSF53271">
    <property type="entry name" value="PRTase-like"/>
    <property type="match status" value="1"/>
</dbReference>
<dbReference type="PANTHER" id="PTHR47505:SF1">
    <property type="entry name" value="DNA UTILIZATION PROTEIN YHGH"/>
    <property type="match status" value="1"/>
</dbReference>
<dbReference type="Proteomes" id="UP001596022">
    <property type="component" value="Unassembled WGS sequence"/>
</dbReference>
<evidence type="ECO:0000313" key="4">
    <source>
        <dbReference type="Proteomes" id="UP001596022"/>
    </source>
</evidence>
<evidence type="ECO:0000256" key="1">
    <source>
        <dbReference type="ARBA" id="ARBA00008007"/>
    </source>
</evidence>
<accession>A0ABV9GNL7</accession>
<comment type="caution">
    <text evidence="3">The sequence shown here is derived from an EMBL/GenBank/DDBJ whole genome shotgun (WGS) entry which is preliminary data.</text>
</comment>
<dbReference type="InterPro" id="IPR000836">
    <property type="entry name" value="PRTase_dom"/>
</dbReference>
<dbReference type="InterPro" id="IPR029057">
    <property type="entry name" value="PRTase-like"/>
</dbReference>
<keyword evidence="4" id="KW-1185">Reference proteome</keyword>
<protein>
    <submittedName>
        <fullName evidence="3">ComF family protein</fullName>
    </submittedName>
</protein>
<dbReference type="InterPro" id="IPR051910">
    <property type="entry name" value="ComF/GntX_DNA_util-trans"/>
</dbReference>
<proteinExistence type="inferred from homology"/>